<evidence type="ECO:0000313" key="2">
    <source>
        <dbReference type="EMBL" id="UOP04536.1"/>
    </source>
</evidence>
<dbReference type="GO" id="GO:0005886">
    <property type="term" value="C:plasma membrane"/>
    <property type="evidence" value="ECO:0007669"/>
    <property type="project" value="TreeGrafter"/>
</dbReference>
<name>A0A8T9MVP4_9NEIS</name>
<dbReference type="KEGG" id="ckh:LVJ77_09720"/>
<dbReference type="AlphaFoldDB" id="A0A8T9MVP4"/>
<dbReference type="PANTHER" id="PTHR30503:SF3">
    <property type="entry name" value="INNER MEMBRANE PROTEIN YEDI"/>
    <property type="match status" value="1"/>
</dbReference>
<protein>
    <submittedName>
        <fullName evidence="2">DUF808 domain-containing protein</fullName>
    </submittedName>
</protein>
<accession>A0A8T9MVP4</accession>
<dbReference type="EMBL" id="CP091521">
    <property type="protein sequence ID" value="UOP04536.1"/>
    <property type="molecule type" value="Genomic_DNA"/>
</dbReference>
<dbReference type="Pfam" id="PF05661">
    <property type="entry name" value="DUF808"/>
    <property type="match status" value="1"/>
</dbReference>
<feature type="transmembrane region" description="Helical" evidence="1">
    <location>
        <begin position="215"/>
        <end position="236"/>
    </location>
</feature>
<proteinExistence type="predicted"/>
<sequence>MAVSSLFTLLDDIASVLDDVALMTKMAAKKTAGVVGDDLALNANQVTGVRAERELPVVWAVAKGSFWNKVILVPLALLLAVFAPVLIHPLLMVGGAYLCFEGVEKLLHKFFPHADGETSAPEAADLDESAKIRGAIRTDFILSAEIIILALGVVQDASLTVKIGALCAIAIGMTVFVYGLVALIVKADDFGAHLLGKPSAAAQSIGRGILRVMPVLMRGLSVAGTLAMFLVGGGIFTHNIPALHDFLHARHWDAGLSGMTADLLAGVAVGSLVCAVVLPVLKRRHTSAQNH</sequence>
<feature type="transmembrane region" description="Helical" evidence="1">
    <location>
        <begin position="71"/>
        <end position="100"/>
    </location>
</feature>
<dbReference type="RefSeq" id="WP_027009470.1">
    <property type="nucleotide sequence ID" value="NZ_CP091521.1"/>
</dbReference>
<evidence type="ECO:0000313" key="3">
    <source>
        <dbReference type="Proteomes" id="UP000831534"/>
    </source>
</evidence>
<reference evidence="2" key="1">
    <citation type="journal article" date="2022" name="Res Sq">
        <title>Evolution of multicellular longitudinally dividing oral cavity symbionts (Neisseriaceae).</title>
        <authorList>
            <person name="Nyongesa S."/>
            <person name="Weber P."/>
            <person name="Bernet E."/>
            <person name="Pullido F."/>
            <person name="Nieckarz M."/>
            <person name="Delaby M."/>
            <person name="Nieves C."/>
            <person name="Viehboeck T."/>
            <person name="Krause N."/>
            <person name="Rivera-Millot A."/>
            <person name="Nakamura A."/>
            <person name="Vischer N."/>
            <person name="VanNieuwenhze M."/>
            <person name="Brun Y."/>
            <person name="Cava F."/>
            <person name="Bulgheresi S."/>
            <person name="Veyrier F."/>
        </authorList>
    </citation>
    <scope>NUCLEOTIDE SEQUENCE</scope>
    <source>
        <strain evidence="2">17694</strain>
    </source>
</reference>
<gene>
    <name evidence="2" type="ORF">LVJ77_09720</name>
</gene>
<feature type="transmembrane region" description="Helical" evidence="1">
    <location>
        <begin position="163"/>
        <end position="185"/>
    </location>
</feature>
<keyword evidence="1" id="KW-0812">Transmembrane</keyword>
<dbReference type="Proteomes" id="UP000831534">
    <property type="component" value="Chromosome"/>
</dbReference>
<organism evidence="2 3">
    <name type="scientific">Conchiformibius kuhniae</name>
    <dbReference type="NCBI Taxonomy" id="211502"/>
    <lineage>
        <taxon>Bacteria</taxon>
        <taxon>Pseudomonadati</taxon>
        <taxon>Pseudomonadota</taxon>
        <taxon>Betaproteobacteria</taxon>
        <taxon>Neisseriales</taxon>
        <taxon>Neisseriaceae</taxon>
        <taxon>Conchiformibius</taxon>
    </lineage>
</organism>
<dbReference type="PIRSF" id="PIRSF016660">
    <property type="entry name" value="YedI"/>
    <property type="match status" value="1"/>
</dbReference>
<feature type="transmembrane region" description="Helical" evidence="1">
    <location>
        <begin position="256"/>
        <end position="281"/>
    </location>
</feature>
<evidence type="ECO:0000256" key="1">
    <source>
        <dbReference type="SAM" id="Phobius"/>
    </source>
</evidence>
<keyword evidence="3" id="KW-1185">Reference proteome</keyword>
<dbReference type="PANTHER" id="PTHR30503">
    <property type="entry name" value="INNER MEMBRANE PROTEIN YEDI"/>
    <property type="match status" value="1"/>
</dbReference>
<dbReference type="InterPro" id="IPR008526">
    <property type="entry name" value="YedI"/>
</dbReference>
<keyword evidence="1" id="KW-0472">Membrane</keyword>
<reference evidence="2" key="2">
    <citation type="submission" date="2024-09" db="EMBL/GenBank/DDBJ databases">
        <authorList>
            <person name="Veyrier F.J."/>
        </authorList>
    </citation>
    <scope>NUCLEOTIDE SEQUENCE</scope>
    <source>
        <strain evidence="2">17694</strain>
    </source>
</reference>
<keyword evidence="1" id="KW-1133">Transmembrane helix</keyword>